<protein>
    <recommendedName>
        <fullName evidence="13">cAMP-dependent protein kinase type II-alpha regulatory subunit</fullName>
    </recommendedName>
</protein>
<keyword evidence="4" id="KW-1003">Cell membrane</keyword>
<dbReference type="PANTHER" id="PTHR11635">
    <property type="entry name" value="CAMP-DEPENDENT PROTEIN KINASE REGULATORY CHAIN"/>
    <property type="match status" value="1"/>
</dbReference>
<evidence type="ECO:0000256" key="10">
    <source>
        <dbReference type="ARBA" id="ARBA00023136"/>
    </source>
</evidence>
<feature type="non-terminal residue" evidence="15">
    <location>
        <position position="1"/>
    </location>
</feature>
<accession>A0A091TUR4</accession>
<comment type="subcellular location">
    <subcellularLocation>
        <location evidence="1">Cell membrane</location>
    </subcellularLocation>
    <subcellularLocation>
        <location evidence="2">Cytoplasm</location>
    </subcellularLocation>
</comment>
<evidence type="ECO:0000313" key="15">
    <source>
        <dbReference type="EMBL" id="KFQ62391.1"/>
    </source>
</evidence>
<keyword evidence="15" id="KW-0808">Transferase</keyword>
<dbReference type="Gene3D" id="2.60.120.10">
    <property type="entry name" value="Jelly Rolls"/>
    <property type="match status" value="1"/>
</dbReference>
<evidence type="ECO:0000256" key="11">
    <source>
        <dbReference type="ARBA" id="ARBA00023149"/>
    </source>
</evidence>
<keyword evidence="9" id="KW-0547">Nucleotide-binding</keyword>
<dbReference type="InterPro" id="IPR050503">
    <property type="entry name" value="cAMP-dep_PK_reg_su-like"/>
</dbReference>
<feature type="non-terminal residue" evidence="15">
    <location>
        <position position="65"/>
    </location>
</feature>
<dbReference type="GO" id="GO:0030552">
    <property type="term" value="F:cAMP binding"/>
    <property type="evidence" value="ECO:0007669"/>
    <property type="project" value="UniProtKB-KW"/>
</dbReference>
<sequence>KVVHPKTDEQRCRLQEACKDILLFKNLDQEQLSQVLDAMFERKVKPQEHVIDQGDDGDNFYVIER</sequence>
<dbReference type="GO" id="GO:0004862">
    <property type="term" value="F:cAMP-dependent protein kinase inhibitor activity"/>
    <property type="evidence" value="ECO:0007669"/>
    <property type="project" value="TreeGrafter"/>
</dbReference>
<keyword evidence="15" id="KW-0418">Kinase</keyword>
<dbReference type="InterPro" id="IPR018490">
    <property type="entry name" value="cNMP-bd_dom_sf"/>
</dbReference>
<evidence type="ECO:0000256" key="3">
    <source>
        <dbReference type="ARBA" id="ARBA00005753"/>
    </source>
</evidence>
<keyword evidence="10" id="KW-0472">Membrane</keyword>
<keyword evidence="11" id="KW-0114">cAMP</keyword>
<dbReference type="GO" id="GO:0005952">
    <property type="term" value="C:cAMP-dependent protein kinase complex"/>
    <property type="evidence" value="ECO:0007669"/>
    <property type="project" value="InterPro"/>
</dbReference>
<dbReference type="Proteomes" id="UP000054150">
    <property type="component" value="Unassembled WGS sequence"/>
</dbReference>
<dbReference type="PROSITE" id="PS50042">
    <property type="entry name" value="CNMP_BINDING_3"/>
    <property type="match status" value="1"/>
</dbReference>
<dbReference type="SUPFAM" id="SSF51206">
    <property type="entry name" value="cAMP-binding domain-like"/>
    <property type="match status" value="1"/>
</dbReference>
<keyword evidence="5" id="KW-0963">Cytoplasm</keyword>
<evidence type="ECO:0000256" key="5">
    <source>
        <dbReference type="ARBA" id="ARBA00022490"/>
    </source>
</evidence>
<dbReference type="CDD" id="cd00038">
    <property type="entry name" value="CAP_ED"/>
    <property type="match status" value="1"/>
</dbReference>
<dbReference type="PANTHER" id="PTHR11635:SF153">
    <property type="entry name" value="CAMP-DEPENDENT PROTEIN KINASE TYPE II-ALPHA REGULATORY SUBUNIT"/>
    <property type="match status" value="1"/>
</dbReference>
<dbReference type="EMBL" id="KK487400">
    <property type="protein sequence ID" value="KFQ62391.1"/>
    <property type="molecule type" value="Genomic_DNA"/>
</dbReference>
<comment type="similarity">
    <text evidence="3">Belongs to the cAMP-dependent kinase regulatory chain family.</text>
</comment>
<dbReference type="AlphaFoldDB" id="A0A091TUR4"/>
<keyword evidence="7" id="KW-0116">cAMP-binding</keyword>
<evidence type="ECO:0000256" key="9">
    <source>
        <dbReference type="ARBA" id="ARBA00022741"/>
    </source>
</evidence>
<evidence type="ECO:0000256" key="7">
    <source>
        <dbReference type="ARBA" id="ARBA00022566"/>
    </source>
</evidence>
<dbReference type="InterPro" id="IPR000595">
    <property type="entry name" value="cNMP-bd_dom"/>
</dbReference>
<feature type="domain" description="Cyclic nucleotide-binding" evidence="14">
    <location>
        <begin position="23"/>
        <end position="65"/>
    </location>
</feature>
<comment type="function">
    <text evidence="12">Regulatory subunit of the cAMP-dependent protein kinases involved in cAMP signaling in cells. Type II regulatory chains mediate membrane association by binding to anchoring proteins, including the MAP2 kinase.</text>
</comment>
<keyword evidence="16" id="KW-1185">Reference proteome</keyword>
<evidence type="ECO:0000256" key="12">
    <source>
        <dbReference type="ARBA" id="ARBA00037198"/>
    </source>
</evidence>
<evidence type="ECO:0000256" key="2">
    <source>
        <dbReference type="ARBA" id="ARBA00004496"/>
    </source>
</evidence>
<evidence type="ECO:0000256" key="4">
    <source>
        <dbReference type="ARBA" id="ARBA00022475"/>
    </source>
</evidence>
<dbReference type="GO" id="GO:0005886">
    <property type="term" value="C:plasma membrane"/>
    <property type="evidence" value="ECO:0007669"/>
    <property type="project" value="UniProtKB-SubCell"/>
</dbReference>
<evidence type="ECO:0000256" key="8">
    <source>
        <dbReference type="ARBA" id="ARBA00022737"/>
    </source>
</evidence>
<reference evidence="15 16" key="1">
    <citation type="submission" date="2014-04" db="EMBL/GenBank/DDBJ databases">
        <title>Genome evolution of avian class.</title>
        <authorList>
            <person name="Zhang G."/>
            <person name="Li C."/>
        </authorList>
    </citation>
    <scope>NUCLEOTIDE SEQUENCE [LARGE SCALE GENOMIC DNA]</scope>
    <source>
        <strain evidence="15">BGI_N334</strain>
    </source>
</reference>
<keyword evidence="8" id="KW-0677">Repeat</keyword>
<evidence type="ECO:0000259" key="14">
    <source>
        <dbReference type="PROSITE" id="PS50042"/>
    </source>
</evidence>
<gene>
    <name evidence="15" type="ORF">N334_01110</name>
</gene>
<dbReference type="GO" id="GO:0016301">
    <property type="term" value="F:kinase activity"/>
    <property type="evidence" value="ECO:0007669"/>
    <property type="project" value="UniProtKB-KW"/>
</dbReference>
<name>A0A091TUR4_PELCR</name>
<dbReference type="InterPro" id="IPR014710">
    <property type="entry name" value="RmlC-like_jellyroll"/>
</dbReference>
<evidence type="ECO:0000256" key="1">
    <source>
        <dbReference type="ARBA" id="ARBA00004236"/>
    </source>
</evidence>
<dbReference type="GO" id="GO:0005829">
    <property type="term" value="C:cytosol"/>
    <property type="evidence" value="ECO:0007669"/>
    <property type="project" value="TreeGrafter"/>
</dbReference>
<organism evidence="15 16">
    <name type="scientific">Pelecanus crispus</name>
    <name type="common">Dalmatian pelican</name>
    <dbReference type="NCBI Taxonomy" id="36300"/>
    <lineage>
        <taxon>Eukaryota</taxon>
        <taxon>Metazoa</taxon>
        <taxon>Chordata</taxon>
        <taxon>Craniata</taxon>
        <taxon>Vertebrata</taxon>
        <taxon>Euteleostomi</taxon>
        <taxon>Archelosauria</taxon>
        <taxon>Archosauria</taxon>
        <taxon>Dinosauria</taxon>
        <taxon>Saurischia</taxon>
        <taxon>Theropoda</taxon>
        <taxon>Coelurosauria</taxon>
        <taxon>Aves</taxon>
        <taxon>Neognathae</taxon>
        <taxon>Neoaves</taxon>
        <taxon>Aequornithes</taxon>
        <taxon>Pelecaniformes</taxon>
        <taxon>Pelecanidae</taxon>
        <taxon>Pelecanus</taxon>
    </lineage>
</organism>
<dbReference type="PRINTS" id="PR00103">
    <property type="entry name" value="CAMPKINASE"/>
</dbReference>
<evidence type="ECO:0000256" key="6">
    <source>
        <dbReference type="ARBA" id="ARBA00022553"/>
    </source>
</evidence>
<proteinExistence type="inferred from homology"/>
<evidence type="ECO:0000313" key="16">
    <source>
        <dbReference type="Proteomes" id="UP000054150"/>
    </source>
</evidence>
<dbReference type="GO" id="GO:0034236">
    <property type="term" value="F:protein kinase A catalytic subunit binding"/>
    <property type="evidence" value="ECO:0007669"/>
    <property type="project" value="TreeGrafter"/>
</dbReference>
<evidence type="ECO:0000256" key="13">
    <source>
        <dbReference type="ARBA" id="ARBA00041039"/>
    </source>
</evidence>
<keyword evidence="6" id="KW-0597">Phosphoprotein</keyword>